<dbReference type="InterPro" id="IPR011576">
    <property type="entry name" value="Pyridox_Oxase_N"/>
</dbReference>
<dbReference type="HOGENOM" id="CLU_115408_1_0_2"/>
<feature type="region of interest" description="Disordered" evidence="2">
    <location>
        <begin position="1"/>
        <end position="51"/>
    </location>
</feature>
<protein>
    <submittedName>
        <fullName evidence="4">Pyridoxamine 5'-phosphate oxidase</fullName>
    </submittedName>
</protein>
<keyword evidence="5" id="KW-1185">Reference proteome</keyword>
<proteinExistence type="predicted"/>
<dbReference type="Gene3D" id="2.30.110.10">
    <property type="entry name" value="Electron Transport, Fmn-binding Protein, Chain A"/>
    <property type="match status" value="1"/>
</dbReference>
<dbReference type="GeneID" id="25144562"/>
<reference evidence="4 5" key="1">
    <citation type="submission" date="2014-01" db="EMBL/GenBank/DDBJ databases">
        <authorList>
            <consortium name="DOE Joint Genome Institute"/>
            <person name="Anderson I."/>
            <person name="Huntemann M."/>
            <person name="Han J."/>
            <person name="Chen A."/>
            <person name="Kyrpides N."/>
            <person name="Mavromatis K."/>
            <person name="Markowitz V."/>
            <person name="Palaniappan K."/>
            <person name="Ivanova N."/>
            <person name="Schaumberg A."/>
            <person name="Pati A."/>
            <person name="Liolios K."/>
            <person name="Nordberg H.P."/>
            <person name="Cantor M.N."/>
            <person name="Hua S.X."/>
            <person name="Woyke T."/>
        </authorList>
    </citation>
    <scope>NUCLEOTIDE SEQUENCE [LARGE SCALE GENOMIC DNA]</scope>
    <source>
        <strain evidence="4 5">XH-48</strain>
    </source>
</reference>
<evidence type="ECO:0000313" key="4">
    <source>
        <dbReference type="EMBL" id="AHF98938.1"/>
    </source>
</evidence>
<dbReference type="GO" id="GO:0005829">
    <property type="term" value="C:cytosol"/>
    <property type="evidence" value="ECO:0007669"/>
    <property type="project" value="TreeGrafter"/>
</dbReference>
<name>W0JK11_9EURY</name>
<evidence type="ECO:0000313" key="5">
    <source>
        <dbReference type="Proteomes" id="UP000019024"/>
    </source>
</evidence>
<dbReference type="InterPro" id="IPR052019">
    <property type="entry name" value="F420H2_bilvrd_red/Heme_oxyg"/>
</dbReference>
<dbReference type="EMBL" id="CP007055">
    <property type="protein sequence ID" value="AHF98938.1"/>
    <property type="molecule type" value="Genomic_DNA"/>
</dbReference>
<dbReference type="GO" id="GO:0016627">
    <property type="term" value="F:oxidoreductase activity, acting on the CH-CH group of donors"/>
    <property type="evidence" value="ECO:0007669"/>
    <property type="project" value="TreeGrafter"/>
</dbReference>
<keyword evidence="1" id="KW-0560">Oxidoreductase</keyword>
<dbReference type="PATRIC" id="fig|797299.3.peg.788"/>
<dbReference type="OrthoDB" id="10511at2157"/>
<dbReference type="Pfam" id="PF01243">
    <property type="entry name" value="PNPOx_N"/>
    <property type="match status" value="1"/>
</dbReference>
<dbReference type="SUPFAM" id="SSF50475">
    <property type="entry name" value="FMN-binding split barrel"/>
    <property type="match status" value="1"/>
</dbReference>
<feature type="compositionally biased region" description="Basic and acidic residues" evidence="2">
    <location>
        <begin position="1"/>
        <end position="11"/>
    </location>
</feature>
<evidence type="ECO:0000256" key="1">
    <source>
        <dbReference type="ARBA" id="ARBA00023002"/>
    </source>
</evidence>
<dbReference type="Proteomes" id="UP000019024">
    <property type="component" value="Chromosome"/>
</dbReference>
<dbReference type="eggNOG" id="arCOG00516">
    <property type="taxonomic scope" value="Archaea"/>
</dbReference>
<accession>W0JK11</accession>
<dbReference type="PANTHER" id="PTHR35176:SF4">
    <property type="entry name" value="PYRIDOXAMINE 5'-PHOSPHATE OXIDASE-RELATED FMN-BINDING"/>
    <property type="match status" value="1"/>
</dbReference>
<evidence type="ECO:0000259" key="3">
    <source>
        <dbReference type="Pfam" id="PF01243"/>
    </source>
</evidence>
<dbReference type="STRING" id="797299.HALLA_08740"/>
<dbReference type="RefSeq" id="WP_084568921.1">
    <property type="nucleotide sequence ID" value="NZ_CP007055.1"/>
</dbReference>
<dbReference type="InterPro" id="IPR012349">
    <property type="entry name" value="Split_barrel_FMN-bd"/>
</dbReference>
<evidence type="ECO:0000256" key="2">
    <source>
        <dbReference type="SAM" id="MobiDB-lite"/>
    </source>
</evidence>
<organism evidence="4 5">
    <name type="scientific">Halostagnicola larsenii XH-48</name>
    <dbReference type="NCBI Taxonomy" id="797299"/>
    <lineage>
        <taxon>Archaea</taxon>
        <taxon>Methanobacteriati</taxon>
        <taxon>Methanobacteriota</taxon>
        <taxon>Stenosarchaea group</taxon>
        <taxon>Halobacteria</taxon>
        <taxon>Halobacteriales</taxon>
        <taxon>Natrialbaceae</taxon>
        <taxon>Halostagnicola</taxon>
    </lineage>
</organism>
<feature type="domain" description="Pyridoxamine 5'-phosphate oxidase N-terminal" evidence="3">
    <location>
        <begin position="63"/>
        <end position="174"/>
    </location>
</feature>
<dbReference type="PANTHER" id="PTHR35176">
    <property type="entry name" value="HEME OXYGENASE HI_0854-RELATED"/>
    <property type="match status" value="1"/>
</dbReference>
<gene>
    <name evidence="4" type="ORF">HALLA_08740</name>
</gene>
<feature type="compositionally biased region" description="Basic and acidic residues" evidence="2">
    <location>
        <begin position="20"/>
        <end position="40"/>
    </location>
</feature>
<dbReference type="KEGG" id="hlr:HALLA_08740"/>
<dbReference type="GO" id="GO:0070967">
    <property type="term" value="F:coenzyme F420 binding"/>
    <property type="evidence" value="ECO:0007669"/>
    <property type="project" value="TreeGrafter"/>
</dbReference>
<sequence length="199" mass="21950">MVPDPSNHDANRTTSAGNGSERHGSSTGNDLERRVSRPETESSYGIPEDEAGTLPWSFVTDRLALDELFWVATTGPDGRPHARPVWGVWLDGTFHCGGGDGARWVRNLERNRSLAVHTEDAESVVIIEGKAEKLTAAETAQSRLQRIDDAYESKYGVRHGTPVFAVRPTTVLAWSDYPTDATRWRFSERPADENSAGNE</sequence>
<dbReference type="AlphaFoldDB" id="W0JK11"/>